<reference evidence="1 2" key="1">
    <citation type="submission" date="2018-01" db="EMBL/GenBank/DDBJ databases">
        <title>Genomic Encyclopedia of Type Strains, Phase III (KMG-III): the genomes of soil and plant-associated and newly described type strains.</title>
        <authorList>
            <person name="Whitman W."/>
        </authorList>
    </citation>
    <scope>NUCLEOTIDE SEQUENCE [LARGE SCALE GENOMIC DNA]</scope>
    <source>
        <strain evidence="1 2">1131</strain>
    </source>
</reference>
<name>A0A2S4LT10_9HYPH</name>
<dbReference type="RefSeq" id="WP_146056031.1">
    <property type="nucleotide sequence ID" value="NZ_PQFZ01000032.1"/>
</dbReference>
<accession>A0A2S4LT10</accession>
<gene>
    <name evidence="1" type="ORF">CYD53_13228</name>
</gene>
<sequence length="70" mass="8119">MTASIISFKDASTRLSRQAQLRREQERREQELIEAAEAELDKAPVQSERLIIRSLARLRERDAARDRDAP</sequence>
<keyword evidence="2" id="KW-1185">Reference proteome</keyword>
<organism evidence="1 2">
    <name type="scientific">Bosea psychrotolerans</name>
    <dbReference type="NCBI Taxonomy" id="1871628"/>
    <lineage>
        <taxon>Bacteria</taxon>
        <taxon>Pseudomonadati</taxon>
        <taxon>Pseudomonadota</taxon>
        <taxon>Alphaproteobacteria</taxon>
        <taxon>Hyphomicrobiales</taxon>
        <taxon>Boseaceae</taxon>
        <taxon>Bosea</taxon>
    </lineage>
</organism>
<proteinExistence type="predicted"/>
<comment type="caution">
    <text evidence="1">The sequence shown here is derived from an EMBL/GenBank/DDBJ whole genome shotgun (WGS) entry which is preliminary data.</text>
</comment>
<protein>
    <submittedName>
        <fullName evidence="1">Uncharacterized protein</fullName>
    </submittedName>
</protein>
<dbReference type="AlphaFoldDB" id="A0A2S4LT10"/>
<dbReference type="Proteomes" id="UP000236919">
    <property type="component" value="Unassembled WGS sequence"/>
</dbReference>
<evidence type="ECO:0000313" key="1">
    <source>
        <dbReference type="EMBL" id="POR45570.1"/>
    </source>
</evidence>
<dbReference type="EMBL" id="PQFZ01000032">
    <property type="protein sequence ID" value="POR45570.1"/>
    <property type="molecule type" value="Genomic_DNA"/>
</dbReference>
<evidence type="ECO:0000313" key="2">
    <source>
        <dbReference type="Proteomes" id="UP000236919"/>
    </source>
</evidence>